<gene>
    <name evidence="1" type="ORF">J2S25_001527</name>
</gene>
<evidence type="ECO:0000313" key="1">
    <source>
        <dbReference type="EMBL" id="MDQ0413324.1"/>
    </source>
</evidence>
<keyword evidence="2" id="KW-1185">Reference proteome</keyword>
<proteinExistence type="predicted"/>
<organism evidence="1 2">
    <name type="scientific">Mesobacillus stamsii</name>
    <dbReference type="NCBI Taxonomy" id="225347"/>
    <lineage>
        <taxon>Bacteria</taxon>
        <taxon>Bacillati</taxon>
        <taxon>Bacillota</taxon>
        <taxon>Bacilli</taxon>
        <taxon>Bacillales</taxon>
        <taxon>Bacillaceae</taxon>
        <taxon>Mesobacillus</taxon>
    </lineage>
</organism>
<dbReference type="Proteomes" id="UP001242313">
    <property type="component" value="Unassembled WGS sequence"/>
</dbReference>
<reference evidence="1 2" key="1">
    <citation type="submission" date="2023-07" db="EMBL/GenBank/DDBJ databases">
        <title>Genomic Encyclopedia of Type Strains, Phase IV (KMG-IV): sequencing the most valuable type-strain genomes for metagenomic binning, comparative biology and taxonomic classification.</title>
        <authorList>
            <person name="Goeker M."/>
        </authorList>
    </citation>
    <scope>NUCLEOTIDE SEQUENCE [LARGE SCALE GENOMIC DNA]</scope>
    <source>
        <strain evidence="1 2">DSM 19598</strain>
    </source>
</reference>
<name>A0ABU0FTT8_9BACI</name>
<sequence length="31" mass="3308">MLLPATDKGLISEHLSAHHGLIAKIKVQKTG</sequence>
<accession>A0ABU0FTT8</accession>
<dbReference type="EMBL" id="JAUSUN010000007">
    <property type="protein sequence ID" value="MDQ0413324.1"/>
    <property type="molecule type" value="Genomic_DNA"/>
</dbReference>
<comment type="caution">
    <text evidence="1">The sequence shown here is derived from an EMBL/GenBank/DDBJ whole genome shotgun (WGS) entry which is preliminary data.</text>
</comment>
<protein>
    <submittedName>
        <fullName evidence="1">Uncharacterized protein</fullName>
    </submittedName>
</protein>
<evidence type="ECO:0000313" key="2">
    <source>
        <dbReference type="Proteomes" id="UP001242313"/>
    </source>
</evidence>